<evidence type="ECO:0008006" key="3">
    <source>
        <dbReference type="Google" id="ProtNLM"/>
    </source>
</evidence>
<evidence type="ECO:0000313" key="1">
    <source>
        <dbReference type="EMBL" id="PIS42783.1"/>
    </source>
</evidence>
<dbReference type="Gene3D" id="3.30.70.141">
    <property type="entry name" value="Nucleoside diphosphate kinase-like domain"/>
    <property type="match status" value="1"/>
</dbReference>
<sequence>METTLLFFKPDGLCLESDILRLIRRRNLFIERLGTIRFNEEIIRRFYPALDDQIIKLSVQYLAGYDLPVYVVTGKNTIRIIKDIKKHVREKHGKGRTGAIIHSTNHAEEYCNEIAALRPHII</sequence>
<comment type="caution">
    <text evidence="1">The sequence shown here is derived from an EMBL/GenBank/DDBJ whole genome shotgun (WGS) entry which is preliminary data.</text>
</comment>
<name>A0A2H0YYH5_9BACT</name>
<gene>
    <name evidence="1" type="ORF">COT24_01770</name>
</gene>
<dbReference type="AlphaFoldDB" id="A0A2H0YYH5"/>
<reference evidence="1 2" key="1">
    <citation type="submission" date="2017-09" db="EMBL/GenBank/DDBJ databases">
        <title>Depth-based differentiation of microbial function through sediment-hosted aquifers and enrichment of novel symbionts in the deep terrestrial subsurface.</title>
        <authorList>
            <person name="Probst A.J."/>
            <person name="Ladd B."/>
            <person name="Jarett J.K."/>
            <person name="Geller-Mcgrath D.E."/>
            <person name="Sieber C.M."/>
            <person name="Emerson J.B."/>
            <person name="Anantharaman K."/>
            <person name="Thomas B.C."/>
            <person name="Malmstrom R."/>
            <person name="Stieglmeier M."/>
            <person name="Klingl A."/>
            <person name="Woyke T."/>
            <person name="Ryan C.M."/>
            <person name="Banfield J.F."/>
        </authorList>
    </citation>
    <scope>NUCLEOTIDE SEQUENCE [LARGE SCALE GENOMIC DNA]</scope>
    <source>
        <strain evidence="1">CG08_land_8_20_14_0_20_40_16</strain>
    </source>
</reference>
<dbReference type="EMBL" id="PEXU01000020">
    <property type="protein sequence ID" value="PIS42783.1"/>
    <property type="molecule type" value="Genomic_DNA"/>
</dbReference>
<dbReference type="Proteomes" id="UP000231542">
    <property type="component" value="Unassembled WGS sequence"/>
</dbReference>
<evidence type="ECO:0000313" key="2">
    <source>
        <dbReference type="Proteomes" id="UP000231542"/>
    </source>
</evidence>
<proteinExistence type="predicted"/>
<protein>
    <recommendedName>
        <fullName evidence="3">Nucleoside diphosphate kinase-like domain-containing protein</fullName>
    </recommendedName>
</protein>
<organism evidence="1 2">
    <name type="scientific">Candidatus Kerfeldbacteria bacterium CG08_land_8_20_14_0_20_40_16</name>
    <dbReference type="NCBI Taxonomy" id="2014244"/>
    <lineage>
        <taxon>Bacteria</taxon>
        <taxon>Candidatus Kerfeldiibacteriota</taxon>
    </lineage>
</organism>
<accession>A0A2H0YYH5</accession>
<dbReference type="InterPro" id="IPR036850">
    <property type="entry name" value="NDK-like_dom_sf"/>
</dbReference>
<dbReference type="SUPFAM" id="SSF54919">
    <property type="entry name" value="Nucleoside diphosphate kinase, NDK"/>
    <property type="match status" value="1"/>
</dbReference>